<feature type="region of interest" description="Disordered" evidence="1">
    <location>
        <begin position="134"/>
        <end position="155"/>
    </location>
</feature>
<keyword evidence="5" id="KW-1185">Reference proteome</keyword>
<protein>
    <recommendedName>
        <fullName evidence="6">Fibronectin type-III domain-containing protein</fullName>
    </recommendedName>
</protein>
<evidence type="ECO:0000256" key="3">
    <source>
        <dbReference type="SAM" id="SignalP"/>
    </source>
</evidence>
<feature type="chain" id="PRO_5041250060" description="Fibronectin type-III domain-containing protein" evidence="3">
    <location>
        <begin position="23"/>
        <end position="204"/>
    </location>
</feature>
<feature type="signal peptide" evidence="3">
    <location>
        <begin position="1"/>
        <end position="22"/>
    </location>
</feature>
<sequence>MMVFAEKLLLLGLISSIRRSAADFTGISFDRITESGPLSLTWDNDGLSADSFPLVVAVSLINQTDSGVYGVRTHLSESVNTTSYLWQGVPYPAPYLPTAQYQVEVRSQEASPSNGQTVVVARSPFFYIHPAQQFSSSPGDTSDEPASEPPRHGGLSRNASIAIGVVVGVFSVMALGIVTWCFQRRQRRAREERRRRKRMEFVIS</sequence>
<evidence type="ECO:0000313" key="5">
    <source>
        <dbReference type="Proteomes" id="UP001174691"/>
    </source>
</evidence>
<keyword evidence="2" id="KW-0812">Transmembrane</keyword>
<keyword evidence="2" id="KW-1133">Transmembrane helix</keyword>
<comment type="caution">
    <text evidence="4">The sequence shown here is derived from an EMBL/GenBank/DDBJ whole genome shotgun (WGS) entry which is preliminary data.</text>
</comment>
<evidence type="ECO:0000256" key="1">
    <source>
        <dbReference type="SAM" id="MobiDB-lite"/>
    </source>
</evidence>
<name>A0AA38VMX9_9PEZI</name>
<evidence type="ECO:0000313" key="4">
    <source>
        <dbReference type="EMBL" id="KAJ9142228.1"/>
    </source>
</evidence>
<evidence type="ECO:0008006" key="6">
    <source>
        <dbReference type="Google" id="ProtNLM"/>
    </source>
</evidence>
<organism evidence="4 5">
    <name type="scientific">Coniochaeta hoffmannii</name>
    <dbReference type="NCBI Taxonomy" id="91930"/>
    <lineage>
        <taxon>Eukaryota</taxon>
        <taxon>Fungi</taxon>
        <taxon>Dikarya</taxon>
        <taxon>Ascomycota</taxon>
        <taxon>Pezizomycotina</taxon>
        <taxon>Sordariomycetes</taxon>
        <taxon>Sordariomycetidae</taxon>
        <taxon>Coniochaetales</taxon>
        <taxon>Coniochaetaceae</taxon>
        <taxon>Coniochaeta</taxon>
    </lineage>
</organism>
<keyword evidence="2" id="KW-0472">Membrane</keyword>
<dbReference type="Proteomes" id="UP001174691">
    <property type="component" value="Unassembled WGS sequence"/>
</dbReference>
<accession>A0AA38VMX9</accession>
<feature type="transmembrane region" description="Helical" evidence="2">
    <location>
        <begin position="161"/>
        <end position="182"/>
    </location>
</feature>
<evidence type="ECO:0000256" key="2">
    <source>
        <dbReference type="SAM" id="Phobius"/>
    </source>
</evidence>
<keyword evidence="3" id="KW-0732">Signal</keyword>
<dbReference type="EMBL" id="JANBVN010000125">
    <property type="protein sequence ID" value="KAJ9142228.1"/>
    <property type="molecule type" value="Genomic_DNA"/>
</dbReference>
<proteinExistence type="predicted"/>
<dbReference type="AlphaFoldDB" id="A0AA38VMX9"/>
<reference evidence="4" key="1">
    <citation type="submission" date="2022-07" db="EMBL/GenBank/DDBJ databases">
        <title>Fungi with potential for degradation of polypropylene.</title>
        <authorList>
            <person name="Gostincar C."/>
        </authorList>
    </citation>
    <scope>NUCLEOTIDE SEQUENCE</scope>
    <source>
        <strain evidence="4">EXF-13287</strain>
    </source>
</reference>
<gene>
    <name evidence="4" type="ORF">NKR19_g7297</name>
</gene>